<organism evidence="2 3">
    <name type="scientific">Nocardioides marmoriginsengisoli</name>
    <dbReference type="NCBI Taxonomy" id="661483"/>
    <lineage>
        <taxon>Bacteria</taxon>
        <taxon>Bacillati</taxon>
        <taxon>Actinomycetota</taxon>
        <taxon>Actinomycetes</taxon>
        <taxon>Propionibacteriales</taxon>
        <taxon>Nocardioidaceae</taxon>
        <taxon>Nocardioides</taxon>
    </lineage>
</organism>
<dbReference type="SUPFAM" id="SSF82171">
    <property type="entry name" value="DPP6 N-terminal domain-like"/>
    <property type="match status" value="1"/>
</dbReference>
<evidence type="ECO:0008006" key="4">
    <source>
        <dbReference type="Google" id="ProtNLM"/>
    </source>
</evidence>
<name>A0A3N0CN27_9ACTN</name>
<evidence type="ECO:0000256" key="1">
    <source>
        <dbReference type="SAM" id="Phobius"/>
    </source>
</evidence>
<sequence>MTTELGRRLREVAADAPPTLPADGLWDRGLRRHRTRRLAGVVGSIVVLATLVGGIGIQALDGPDRRAQVAAAKPGDLHLPRTIAVPAPWSKGTADEGELGVLAAVGASDRKRPKGIAGMVAYQGLYGVSAVDGTVRFLDLPTPESKDMPGQFINAALSPDGRKLAYPRYDGNGNDTSSDGSLVGWSVYDTVTGKITELQDPEAPRIEAGASDLAFSTDSRFLLTSYAAAGNADSESDEFVAWNVADGSRTVVEGAGEYWLPNIGSGPGGIVWSRDNDTYTYGTVAGATTSIRTEHDPVTASFAPSGSGFAYVGGTLAGGRNGGIDAPWKLYVGPTPDRMRQVPGITDAGLVLGWRDPDHVVVATTDRDYVVVDVNDRSIEKGRIGGNVNLAVPMLASDLWANDLVDGVQPPDASDPRTPARIAVLGAGLVLAVGVFGTIRWRRRRG</sequence>
<dbReference type="RefSeq" id="WP_123225965.1">
    <property type="nucleotide sequence ID" value="NZ_RJSE01000003.1"/>
</dbReference>
<dbReference type="InterPro" id="IPR011042">
    <property type="entry name" value="6-blade_b-propeller_TolB-like"/>
</dbReference>
<keyword evidence="1" id="KW-1133">Transmembrane helix</keyword>
<accession>A0A3N0CN27</accession>
<feature type="transmembrane region" description="Helical" evidence="1">
    <location>
        <begin position="38"/>
        <end position="60"/>
    </location>
</feature>
<proteinExistence type="predicted"/>
<comment type="caution">
    <text evidence="2">The sequence shown here is derived from an EMBL/GenBank/DDBJ whole genome shotgun (WGS) entry which is preliminary data.</text>
</comment>
<reference evidence="2 3" key="1">
    <citation type="submission" date="2018-11" db="EMBL/GenBank/DDBJ databases">
        <authorList>
            <person name="Li F."/>
        </authorList>
    </citation>
    <scope>NUCLEOTIDE SEQUENCE [LARGE SCALE GENOMIC DNA]</scope>
    <source>
        <strain evidence="2 3">Gsoil 097</strain>
    </source>
</reference>
<protein>
    <recommendedName>
        <fullName evidence="4">WD40 repeat domain-containing protein</fullName>
    </recommendedName>
</protein>
<evidence type="ECO:0000313" key="3">
    <source>
        <dbReference type="Proteomes" id="UP000267128"/>
    </source>
</evidence>
<dbReference type="Gene3D" id="2.120.10.30">
    <property type="entry name" value="TolB, C-terminal domain"/>
    <property type="match status" value="1"/>
</dbReference>
<dbReference type="EMBL" id="RJSE01000003">
    <property type="protein sequence ID" value="RNL64862.1"/>
    <property type="molecule type" value="Genomic_DNA"/>
</dbReference>
<keyword evidence="1" id="KW-0812">Transmembrane</keyword>
<dbReference type="AlphaFoldDB" id="A0A3N0CN27"/>
<keyword evidence="1" id="KW-0472">Membrane</keyword>
<feature type="transmembrane region" description="Helical" evidence="1">
    <location>
        <begin position="422"/>
        <end position="441"/>
    </location>
</feature>
<dbReference type="Proteomes" id="UP000267128">
    <property type="component" value="Unassembled WGS sequence"/>
</dbReference>
<dbReference type="OrthoDB" id="3779542at2"/>
<keyword evidence="3" id="KW-1185">Reference proteome</keyword>
<evidence type="ECO:0000313" key="2">
    <source>
        <dbReference type="EMBL" id="RNL64862.1"/>
    </source>
</evidence>
<gene>
    <name evidence="2" type="ORF">EFK50_02420</name>
</gene>